<dbReference type="Proteomes" id="UP000807469">
    <property type="component" value="Unassembled WGS sequence"/>
</dbReference>
<reference evidence="2" key="1">
    <citation type="submission" date="2020-11" db="EMBL/GenBank/DDBJ databases">
        <authorList>
            <consortium name="DOE Joint Genome Institute"/>
            <person name="Ahrendt S."/>
            <person name="Riley R."/>
            <person name="Andreopoulos W."/>
            <person name="Labutti K."/>
            <person name="Pangilinan J."/>
            <person name="Ruiz-Duenas F.J."/>
            <person name="Barrasa J.M."/>
            <person name="Sanchez-Garcia M."/>
            <person name="Camarero S."/>
            <person name="Miyauchi S."/>
            <person name="Serrano A."/>
            <person name="Linde D."/>
            <person name="Babiker R."/>
            <person name="Drula E."/>
            <person name="Ayuso-Fernandez I."/>
            <person name="Pacheco R."/>
            <person name="Padilla G."/>
            <person name="Ferreira P."/>
            <person name="Barriuso J."/>
            <person name="Kellner H."/>
            <person name="Castanera R."/>
            <person name="Alfaro M."/>
            <person name="Ramirez L."/>
            <person name="Pisabarro A.G."/>
            <person name="Kuo A."/>
            <person name="Tritt A."/>
            <person name="Lipzen A."/>
            <person name="He G."/>
            <person name="Yan M."/>
            <person name="Ng V."/>
            <person name="Cullen D."/>
            <person name="Martin F."/>
            <person name="Rosso M.-N."/>
            <person name="Henrissat B."/>
            <person name="Hibbett D."/>
            <person name="Martinez A.T."/>
            <person name="Grigoriev I.V."/>
        </authorList>
    </citation>
    <scope>NUCLEOTIDE SEQUENCE</scope>
    <source>
        <strain evidence="2">CIRM-BRFM 674</strain>
    </source>
</reference>
<dbReference type="Pfam" id="PF26632">
    <property type="entry name" value="DUF8205"/>
    <property type="match status" value="1"/>
</dbReference>
<feature type="domain" description="DUF8205" evidence="1">
    <location>
        <begin position="1"/>
        <end position="34"/>
    </location>
</feature>
<proteinExistence type="predicted"/>
<sequence>MSIRNDEENKFLMRAPMTELDEQIIRTSIENPLGLSDDDLRSWMCIQKRMENERIYEALR</sequence>
<protein>
    <recommendedName>
        <fullName evidence="1">DUF8205 domain-containing protein</fullName>
    </recommendedName>
</protein>
<dbReference type="AlphaFoldDB" id="A0A9P5ZFT3"/>
<organism evidence="2 3">
    <name type="scientific">Pholiota conissans</name>
    <dbReference type="NCBI Taxonomy" id="109636"/>
    <lineage>
        <taxon>Eukaryota</taxon>
        <taxon>Fungi</taxon>
        <taxon>Dikarya</taxon>
        <taxon>Basidiomycota</taxon>
        <taxon>Agaricomycotina</taxon>
        <taxon>Agaricomycetes</taxon>
        <taxon>Agaricomycetidae</taxon>
        <taxon>Agaricales</taxon>
        <taxon>Agaricineae</taxon>
        <taxon>Strophariaceae</taxon>
        <taxon>Pholiota</taxon>
    </lineage>
</organism>
<keyword evidence="3" id="KW-1185">Reference proteome</keyword>
<comment type="caution">
    <text evidence="2">The sequence shown here is derived from an EMBL/GenBank/DDBJ whole genome shotgun (WGS) entry which is preliminary data.</text>
</comment>
<name>A0A9P5ZFT3_9AGAR</name>
<dbReference type="EMBL" id="MU155138">
    <property type="protein sequence ID" value="KAF9485101.1"/>
    <property type="molecule type" value="Genomic_DNA"/>
</dbReference>
<evidence type="ECO:0000313" key="2">
    <source>
        <dbReference type="EMBL" id="KAF9485101.1"/>
    </source>
</evidence>
<evidence type="ECO:0000259" key="1">
    <source>
        <dbReference type="Pfam" id="PF26632"/>
    </source>
</evidence>
<dbReference type="InterPro" id="IPR058518">
    <property type="entry name" value="DUF8205"/>
</dbReference>
<accession>A0A9P5ZFT3</accession>
<gene>
    <name evidence="2" type="ORF">BDN70DRAFT_871805</name>
</gene>
<evidence type="ECO:0000313" key="3">
    <source>
        <dbReference type="Proteomes" id="UP000807469"/>
    </source>
</evidence>